<dbReference type="GO" id="GO:0006094">
    <property type="term" value="P:gluconeogenesis"/>
    <property type="evidence" value="ECO:0007669"/>
    <property type="project" value="TreeGrafter"/>
</dbReference>
<sequence length="76" mass="8543">MLRAIRSAELCGIQLRLLYECFPMAYIMENAGGMATTGTSPVLDIQPESIHQRAPIILGSKEDVLEAMEYIKKYDH</sequence>
<feature type="domain" description="Fructose-1-6-bisphosphatase class 1 C-terminal" evidence="5">
    <location>
        <begin position="14"/>
        <end position="71"/>
    </location>
</feature>
<evidence type="ECO:0000256" key="3">
    <source>
        <dbReference type="ARBA" id="ARBA00024331"/>
    </source>
</evidence>
<reference evidence="6 7" key="2">
    <citation type="submission" date="2018-11" db="EMBL/GenBank/DDBJ databases">
        <authorList>
            <consortium name="Pathogen Informatics"/>
        </authorList>
    </citation>
    <scope>NUCLEOTIDE SEQUENCE [LARGE SCALE GENOMIC DNA]</scope>
</reference>
<proteinExistence type="predicted"/>
<dbReference type="GO" id="GO:0042132">
    <property type="term" value="F:fructose 1,6-bisphosphate 1-phosphatase activity"/>
    <property type="evidence" value="ECO:0007669"/>
    <property type="project" value="TreeGrafter"/>
</dbReference>
<dbReference type="Proteomes" id="UP000050794">
    <property type="component" value="Unassembled WGS sequence"/>
</dbReference>
<evidence type="ECO:0000256" key="1">
    <source>
        <dbReference type="ARBA" id="ARBA00022723"/>
    </source>
</evidence>
<dbReference type="WBParaSite" id="TCNE_0000379001-mRNA-1">
    <property type="protein sequence ID" value="TCNE_0000379001-mRNA-1"/>
    <property type="gene ID" value="TCNE_0000379001"/>
</dbReference>
<keyword evidence="7" id="KW-1185">Reference proteome</keyword>
<dbReference type="GO" id="GO:0006002">
    <property type="term" value="P:fructose 6-phosphate metabolic process"/>
    <property type="evidence" value="ECO:0007669"/>
    <property type="project" value="TreeGrafter"/>
</dbReference>
<keyword evidence="1" id="KW-0479">Metal-binding</keyword>
<accession>A0A183U5M0</accession>
<dbReference type="GO" id="GO:0005986">
    <property type="term" value="P:sucrose biosynthetic process"/>
    <property type="evidence" value="ECO:0007669"/>
    <property type="project" value="TreeGrafter"/>
</dbReference>
<dbReference type="GO" id="GO:0006000">
    <property type="term" value="P:fructose metabolic process"/>
    <property type="evidence" value="ECO:0007669"/>
    <property type="project" value="TreeGrafter"/>
</dbReference>
<dbReference type="EMBL" id="UYWY01005295">
    <property type="protein sequence ID" value="VDM29506.1"/>
    <property type="molecule type" value="Genomic_DNA"/>
</dbReference>
<dbReference type="SUPFAM" id="SSF56655">
    <property type="entry name" value="Carbohydrate phosphatase"/>
    <property type="match status" value="1"/>
</dbReference>
<comment type="pathway">
    <text evidence="3">Carbohydrate biosynthesis.</text>
</comment>
<evidence type="ECO:0000259" key="5">
    <source>
        <dbReference type="Pfam" id="PF18913"/>
    </source>
</evidence>
<evidence type="ECO:0000313" key="7">
    <source>
        <dbReference type="Proteomes" id="UP000050794"/>
    </source>
</evidence>
<dbReference type="Gene3D" id="3.40.190.80">
    <property type="match status" value="1"/>
</dbReference>
<dbReference type="Pfam" id="PF18913">
    <property type="entry name" value="FBPase_C"/>
    <property type="match status" value="1"/>
</dbReference>
<dbReference type="GO" id="GO:0005829">
    <property type="term" value="C:cytosol"/>
    <property type="evidence" value="ECO:0007669"/>
    <property type="project" value="TreeGrafter"/>
</dbReference>
<evidence type="ECO:0000256" key="4">
    <source>
        <dbReference type="ARBA" id="ARBA00032973"/>
    </source>
</evidence>
<dbReference type="AlphaFoldDB" id="A0A183U5M0"/>
<dbReference type="InterPro" id="IPR000146">
    <property type="entry name" value="FBPase_class-1"/>
</dbReference>
<name>A0A183U5M0_TOXCA</name>
<evidence type="ECO:0000256" key="2">
    <source>
        <dbReference type="ARBA" id="ARBA00022842"/>
    </source>
</evidence>
<dbReference type="InterPro" id="IPR044015">
    <property type="entry name" value="FBPase_C_dom"/>
</dbReference>
<protein>
    <recommendedName>
        <fullName evidence="4">D-fructose-1,6-bisphosphate 1-phosphohydrolase</fullName>
    </recommendedName>
</protein>
<evidence type="ECO:0000313" key="6">
    <source>
        <dbReference type="EMBL" id="VDM29506.1"/>
    </source>
</evidence>
<dbReference type="PANTHER" id="PTHR11556">
    <property type="entry name" value="FRUCTOSE-1,6-BISPHOSPHATASE-RELATED"/>
    <property type="match status" value="1"/>
</dbReference>
<keyword evidence="2" id="KW-0460">Magnesium</keyword>
<dbReference type="GO" id="GO:0030388">
    <property type="term" value="P:fructose 1,6-bisphosphate metabolic process"/>
    <property type="evidence" value="ECO:0007669"/>
    <property type="project" value="TreeGrafter"/>
</dbReference>
<dbReference type="GO" id="GO:0046872">
    <property type="term" value="F:metal ion binding"/>
    <property type="evidence" value="ECO:0007669"/>
    <property type="project" value="UniProtKB-KW"/>
</dbReference>
<reference evidence="8" key="1">
    <citation type="submission" date="2016-06" db="UniProtKB">
        <authorList>
            <consortium name="WormBaseParasite"/>
        </authorList>
    </citation>
    <scope>IDENTIFICATION</scope>
</reference>
<gene>
    <name evidence="6" type="ORF">TCNE_LOCUS3789</name>
</gene>
<dbReference type="PANTHER" id="PTHR11556:SF1">
    <property type="entry name" value="FRUCTOSE-BISPHOSPHATASE"/>
    <property type="match status" value="1"/>
</dbReference>
<evidence type="ECO:0000313" key="8">
    <source>
        <dbReference type="WBParaSite" id="TCNE_0000379001-mRNA-1"/>
    </source>
</evidence>
<organism evidence="7 8">
    <name type="scientific">Toxocara canis</name>
    <name type="common">Canine roundworm</name>
    <dbReference type="NCBI Taxonomy" id="6265"/>
    <lineage>
        <taxon>Eukaryota</taxon>
        <taxon>Metazoa</taxon>
        <taxon>Ecdysozoa</taxon>
        <taxon>Nematoda</taxon>
        <taxon>Chromadorea</taxon>
        <taxon>Rhabditida</taxon>
        <taxon>Spirurina</taxon>
        <taxon>Ascaridomorpha</taxon>
        <taxon>Ascaridoidea</taxon>
        <taxon>Toxocaridae</taxon>
        <taxon>Toxocara</taxon>
    </lineage>
</organism>